<dbReference type="STRING" id="5599.A0A177DH95"/>
<evidence type="ECO:0000313" key="6">
    <source>
        <dbReference type="Proteomes" id="UP000077248"/>
    </source>
</evidence>
<dbReference type="EMBL" id="KV441482">
    <property type="protein sequence ID" value="OAG19075.1"/>
    <property type="molecule type" value="Genomic_DNA"/>
</dbReference>
<dbReference type="AlphaFoldDB" id="A0A177DH95"/>
<dbReference type="PRINTS" id="PR00092">
    <property type="entry name" value="TYROSINASE"/>
</dbReference>
<evidence type="ECO:0000313" key="5">
    <source>
        <dbReference type="EMBL" id="OAG19075.1"/>
    </source>
</evidence>
<dbReference type="VEuPathDB" id="FungiDB:CC77DRAFT_1062991"/>
<dbReference type="OMA" id="PNCIRRD"/>
<dbReference type="RefSeq" id="XP_018384496.1">
    <property type="nucleotide sequence ID" value="XM_018528588.1"/>
</dbReference>
<dbReference type="GO" id="GO:0016491">
    <property type="term" value="F:oxidoreductase activity"/>
    <property type="evidence" value="ECO:0007669"/>
    <property type="project" value="InterPro"/>
</dbReference>
<evidence type="ECO:0000259" key="4">
    <source>
        <dbReference type="PROSITE" id="PS00498"/>
    </source>
</evidence>
<dbReference type="InterPro" id="IPR002227">
    <property type="entry name" value="Tyrosinase_Cu-bd"/>
</dbReference>
<evidence type="ECO:0000256" key="1">
    <source>
        <dbReference type="ARBA" id="ARBA00022723"/>
    </source>
</evidence>
<feature type="chain" id="PRO_5008059444" evidence="3">
    <location>
        <begin position="18"/>
        <end position="380"/>
    </location>
</feature>
<evidence type="ECO:0000256" key="2">
    <source>
        <dbReference type="ARBA" id="ARBA00023008"/>
    </source>
</evidence>
<dbReference type="Gene3D" id="1.10.1280.10">
    <property type="entry name" value="Di-copper center containing domain from catechol oxidase"/>
    <property type="match status" value="1"/>
</dbReference>
<organism evidence="5 6">
    <name type="scientific">Alternaria alternata</name>
    <name type="common">Alternaria rot fungus</name>
    <name type="synonym">Torula alternata</name>
    <dbReference type="NCBI Taxonomy" id="5599"/>
    <lineage>
        <taxon>Eukaryota</taxon>
        <taxon>Fungi</taxon>
        <taxon>Dikarya</taxon>
        <taxon>Ascomycota</taxon>
        <taxon>Pezizomycotina</taxon>
        <taxon>Dothideomycetes</taxon>
        <taxon>Pleosporomycetidae</taxon>
        <taxon>Pleosporales</taxon>
        <taxon>Pleosporineae</taxon>
        <taxon>Pleosporaceae</taxon>
        <taxon>Alternaria</taxon>
        <taxon>Alternaria sect. Alternaria</taxon>
        <taxon>Alternaria alternata complex</taxon>
    </lineage>
</organism>
<dbReference type="SUPFAM" id="SSF48056">
    <property type="entry name" value="Di-copper centre-containing domain"/>
    <property type="match status" value="1"/>
</dbReference>
<feature type="signal peptide" evidence="3">
    <location>
        <begin position="1"/>
        <end position="17"/>
    </location>
</feature>
<keyword evidence="2" id="KW-0186">Copper</keyword>
<keyword evidence="1" id="KW-0479">Metal-binding</keyword>
<dbReference type="PANTHER" id="PTHR11474">
    <property type="entry name" value="TYROSINASE FAMILY MEMBER"/>
    <property type="match status" value="1"/>
</dbReference>
<dbReference type="PROSITE" id="PS00498">
    <property type="entry name" value="TYROSINASE_2"/>
    <property type="match status" value="1"/>
</dbReference>
<name>A0A177DH95_ALTAL</name>
<dbReference type="InterPro" id="IPR050316">
    <property type="entry name" value="Tyrosinase/Hemocyanin"/>
</dbReference>
<dbReference type="GO" id="GO:0046872">
    <property type="term" value="F:metal ion binding"/>
    <property type="evidence" value="ECO:0007669"/>
    <property type="project" value="UniProtKB-KW"/>
</dbReference>
<sequence>MRLSILLSLTIASLTSALPVVEQPAGTCSKPRIRKEWRTLSSSEQDAYIDAVKCLKRAPSKGTAIFSTLKTRHDDFVALHINATRGGQDAPSITNPDLPLPNITLYGVHTVGVFLPWHRYAIWIFESVLRSECNYTGAQPYWDWTLDNASTGNGSILTSPVLEAFGGNGVEPSGCIQRGPFSGNDSLNIGPVESMAQNPRCLTRAVDVDMFEKGANWDEIYPPTMQAKNYYQLQNFIDGLSFVDEADKIPTSAGINPHGLGHMGVGGDIRDIYSSPNDPLFWLHHTQLDYMWALWQSRDPARLADISGPRTMEGLGPGRDAVEQTTVDTPVWMGFVGDDVKVGAILDTINREGGGVLCYKYEDSPSLAGRNFTTPRLRKA</sequence>
<feature type="domain" description="Tyrosinase copper-binding" evidence="4">
    <location>
        <begin position="278"/>
        <end position="289"/>
    </location>
</feature>
<protein>
    <submittedName>
        <fullName evidence="5">Di-copper centre-containing protein</fullName>
    </submittedName>
</protein>
<accession>A0A177DH95</accession>
<gene>
    <name evidence="5" type="ORF">CC77DRAFT_1062991</name>
</gene>
<keyword evidence="6" id="KW-1185">Reference proteome</keyword>
<evidence type="ECO:0000256" key="3">
    <source>
        <dbReference type="SAM" id="SignalP"/>
    </source>
</evidence>
<dbReference type="PANTHER" id="PTHR11474:SF126">
    <property type="entry name" value="TYROSINASE-LIKE PROTEIN TYR-1-RELATED"/>
    <property type="match status" value="1"/>
</dbReference>
<dbReference type="InterPro" id="IPR008922">
    <property type="entry name" value="Di-copper_centre_dom_sf"/>
</dbReference>
<dbReference type="KEGG" id="aalt:CC77DRAFT_1062991"/>
<keyword evidence="3" id="KW-0732">Signal</keyword>
<dbReference type="Proteomes" id="UP000077248">
    <property type="component" value="Unassembled WGS sequence"/>
</dbReference>
<proteinExistence type="predicted"/>
<dbReference type="GeneID" id="29114182"/>
<reference evidence="5 6" key="1">
    <citation type="submission" date="2016-05" db="EMBL/GenBank/DDBJ databases">
        <title>Comparative analysis of secretome profiles of manganese(II)-oxidizing ascomycete fungi.</title>
        <authorList>
            <consortium name="DOE Joint Genome Institute"/>
            <person name="Zeiner C.A."/>
            <person name="Purvine S.O."/>
            <person name="Zink E.M."/>
            <person name="Wu S."/>
            <person name="Pasa-Tolic L."/>
            <person name="Chaput D.L."/>
            <person name="Haridas S."/>
            <person name="Grigoriev I.V."/>
            <person name="Santelli C.M."/>
            <person name="Hansel C.M."/>
        </authorList>
    </citation>
    <scope>NUCLEOTIDE SEQUENCE [LARGE SCALE GENOMIC DNA]</scope>
    <source>
        <strain evidence="5 6">SRC1lrK2f</strain>
    </source>
</reference>
<dbReference type="Pfam" id="PF00264">
    <property type="entry name" value="Tyrosinase"/>
    <property type="match status" value="1"/>
</dbReference>